<dbReference type="AlphaFoldDB" id="A0A2T6SLK9"/>
<dbReference type="EMBL" id="QBQB01000199">
    <property type="protein sequence ID" value="PUD37655.1"/>
    <property type="molecule type" value="Genomic_DNA"/>
</dbReference>
<proteinExistence type="predicted"/>
<evidence type="ECO:0000313" key="3">
    <source>
        <dbReference type="Proteomes" id="UP000244660"/>
    </source>
</evidence>
<evidence type="ECO:0000313" key="2">
    <source>
        <dbReference type="EMBL" id="PUD37655.1"/>
    </source>
</evidence>
<evidence type="ECO:0000256" key="1">
    <source>
        <dbReference type="SAM" id="MobiDB-lite"/>
    </source>
</evidence>
<accession>A0A2T6SLK9</accession>
<sequence>MTFKNGIIAYLPHKYRANARDKKIIFFAIMKPLRGALKPPNKTANQKNTKRGLYHGKHKQSEREI</sequence>
<keyword evidence="2" id="KW-0378">Hydrolase</keyword>
<dbReference type="GO" id="GO:0004519">
    <property type="term" value="F:endonuclease activity"/>
    <property type="evidence" value="ECO:0007669"/>
    <property type="project" value="UniProtKB-KW"/>
</dbReference>
<comment type="caution">
    <text evidence="2">The sequence shown here is derived from an EMBL/GenBank/DDBJ whole genome shotgun (WGS) entry which is preliminary data.</text>
</comment>
<feature type="compositionally biased region" description="Basic residues" evidence="1">
    <location>
        <begin position="48"/>
        <end position="58"/>
    </location>
</feature>
<keyword evidence="2" id="KW-0540">Nuclease</keyword>
<name>A0A2T6SLK9_HELPX</name>
<feature type="region of interest" description="Disordered" evidence="1">
    <location>
        <begin position="36"/>
        <end position="65"/>
    </location>
</feature>
<reference evidence="2 3" key="1">
    <citation type="submission" date="2018-01" db="EMBL/GenBank/DDBJ databases">
        <title>Helicobacter pylori genome-wide association study shows promise for predicting gastric cancer risk.</title>
        <authorList>
            <person name="Berthenet E."/>
            <person name="Yahara K."/>
            <person name="Thorell K."/>
            <person name="Pascoe B."/>
            <person name="Meric G."/>
            <person name="Mikhail J.M."/>
            <person name="Engstrand L."/>
            <person name="Enroth H."/>
            <person name="Burette A."/>
            <person name="Megraud F."/>
            <person name="Atherton J."/>
            <person name="Smith S."/>
            <person name="Wilkinson T.S."/>
            <person name="Hitchings M.D."/>
            <person name="Falush D."/>
            <person name="Sheppard S.K."/>
        </authorList>
    </citation>
    <scope>NUCLEOTIDE SEQUENCE [LARGE SCALE GENOMIC DNA]</scope>
    <source>
        <strain evidence="2 3">462</strain>
    </source>
</reference>
<gene>
    <name evidence="2" type="ORF">C2R92_07580</name>
</gene>
<organism evidence="2 3">
    <name type="scientific">Helicobacter pylori</name>
    <name type="common">Campylobacter pylori</name>
    <dbReference type="NCBI Taxonomy" id="210"/>
    <lineage>
        <taxon>Bacteria</taxon>
        <taxon>Pseudomonadati</taxon>
        <taxon>Campylobacterota</taxon>
        <taxon>Epsilonproteobacteria</taxon>
        <taxon>Campylobacterales</taxon>
        <taxon>Helicobacteraceae</taxon>
        <taxon>Helicobacter</taxon>
    </lineage>
</organism>
<keyword evidence="2" id="KW-0255">Endonuclease</keyword>
<protein>
    <submittedName>
        <fullName evidence="2">Type I restriction endonuclease</fullName>
    </submittedName>
</protein>
<dbReference type="Proteomes" id="UP000244660">
    <property type="component" value="Unassembled WGS sequence"/>
</dbReference>
<dbReference type="RefSeq" id="WP_108274721.1">
    <property type="nucleotide sequence ID" value="NZ_QBQB01000199.1"/>
</dbReference>